<protein>
    <recommendedName>
        <fullName evidence="3">F-box domain-containing protein</fullName>
    </recommendedName>
</protein>
<comment type="caution">
    <text evidence="1">The sequence shown here is derived from an EMBL/GenBank/DDBJ whole genome shotgun (WGS) entry which is preliminary data.</text>
</comment>
<name>A0A8H5LMM9_9AGAR</name>
<keyword evidence="2" id="KW-1185">Reference proteome</keyword>
<reference evidence="1 2" key="1">
    <citation type="journal article" date="2020" name="ISME J.">
        <title>Uncovering the hidden diversity of litter-decomposition mechanisms in mushroom-forming fungi.</title>
        <authorList>
            <person name="Floudas D."/>
            <person name="Bentzer J."/>
            <person name="Ahren D."/>
            <person name="Johansson T."/>
            <person name="Persson P."/>
            <person name="Tunlid A."/>
        </authorList>
    </citation>
    <scope>NUCLEOTIDE SEQUENCE [LARGE SCALE GENOMIC DNA]</scope>
    <source>
        <strain evidence="1 2">CBS 406.79</strain>
    </source>
</reference>
<dbReference type="EMBL" id="JAACJN010000198">
    <property type="protein sequence ID" value="KAF5362781.1"/>
    <property type="molecule type" value="Genomic_DNA"/>
</dbReference>
<dbReference type="OrthoDB" id="3232644at2759"/>
<evidence type="ECO:0000313" key="2">
    <source>
        <dbReference type="Proteomes" id="UP000518752"/>
    </source>
</evidence>
<gene>
    <name evidence="1" type="ORF">D9757_011024</name>
</gene>
<evidence type="ECO:0008006" key="3">
    <source>
        <dbReference type="Google" id="ProtNLM"/>
    </source>
</evidence>
<evidence type="ECO:0000313" key="1">
    <source>
        <dbReference type="EMBL" id="KAF5362781.1"/>
    </source>
</evidence>
<accession>A0A8H5LMM9</accession>
<organism evidence="1 2">
    <name type="scientific">Collybiopsis confluens</name>
    <dbReference type="NCBI Taxonomy" id="2823264"/>
    <lineage>
        <taxon>Eukaryota</taxon>
        <taxon>Fungi</taxon>
        <taxon>Dikarya</taxon>
        <taxon>Basidiomycota</taxon>
        <taxon>Agaricomycotina</taxon>
        <taxon>Agaricomycetes</taxon>
        <taxon>Agaricomycetidae</taxon>
        <taxon>Agaricales</taxon>
        <taxon>Marasmiineae</taxon>
        <taxon>Omphalotaceae</taxon>
        <taxon>Collybiopsis</taxon>
    </lineage>
</organism>
<proteinExistence type="predicted"/>
<dbReference type="AlphaFoldDB" id="A0A8H5LMM9"/>
<sequence>MAAWPLCASCPAPASLAFSSFFVFWILRDKIHIQNMTTVVKSLAKIHLSASHPQIQLPQLPEEIWMVILQTACGIPELGDSPKLLSFTLTPHLKVMRKKLSTQRHIVSVCKLWYRIALPFLYEQIVIFLPSHMHRLSETLASRPSLGDYTKRFDVNFFLDEPNKNTLVDFLSVLLRLSNLRVLIYDSEFYIGSPDIPPLLPEHIARLRELRMMSMTAELASVWVGDSSDSSDISFPSLRTVSPFFFKVLSSQTRPISVAEIKRLLPSLSQLHMRSYPLVDPTNLPSLPMVTSLFLSGSICRLNALHLLSPNLPSVQYVTLRTTLQDFLSGIDEPLIQPIRAICLPNTVHTLGILIEDKRAKTSRYRAVAKMLEAEVRGDGLKVVRFGGLTAEDILSRPTAYAVLDKACKDKGWKLEFGDMSV</sequence>
<dbReference type="Proteomes" id="UP000518752">
    <property type="component" value="Unassembled WGS sequence"/>
</dbReference>